<dbReference type="AlphaFoldDB" id="A0A0P1BH47"/>
<proteinExistence type="predicted"/>
<feature type="region of interest" description="Disordered" evidence="1">
    <location>
        <begin position="186"/>
        <end position="233"/>
    </location>
</feature>
<organism evidence="2 3">
    <name type="scientific">Ceraceosorus bombacis</name>
    <dbReference type="NCBI Taxonomy" id="401625"/>
    <lineage>
        <taxon>Eukaryota</taxon>
        <taxon>Fungi</taxon>
        <taxon>Dikarya</taxon>
        <taxon>Basidiomycota</taxon>
        <taxon>Ustilaginomycotina</taxon>
        <taxon>Exobasidiomycetes</taxon>
        <taxon>Ceraceosorales</taxon>
        <taxon>Ceraceosoraceae</taxon>
        <taxon>Ceraceosorus</taxon>
    </lineage>
</organism>
<feature type="compositionally biased region" description="Low complexity" evidence="1">
    <location>
        <begin position="19"/>
        <end position="40"/>
    </location>
</feature>
<evidence type="ECO:0000313" key="3">
    <source>
        <dbReference type="Proteomes" id="UP000054845"/>
    </source>
</evidence>
<dbReference type="EMBL" id="CCYA01000260">
    <property type="protein sequence ID" value="CEH15351.1"/>
    <property type="molecule type" value="Genomic_DNA"/>
</dbReference>
<keyword evidence="3" id="KW-1185">Reference proteome</keyword>
<evidence type="ECO:0000313" key="2">
    <source>
        <dbReference type="EMBL" id="CEH15351.1"/>
    </source>
</evidence>
<feature type="region of interest" description="Disordered" evidence="1">
    <location>
        <begin position="1"/>
        <end position="62"/>
    </location>
</feature>
<dbReference type="Proteomes" id="UP000054845">
    <property type="component" value="Unassembled WGS sequence"/>
</dbReference>
<accession>A0A0P1BH47</accession>
<name>A0A0P1BH47_9BASI</name>
<protein>
    <submittedName>
        <fullName evidence="2">Uncharacterized protein</fullName>
    </submittedName>
</protein>
<reference evidence="2 3" key="1">
    <citation type="submission" date="2014-09" db="EMBL/GenBank/DDBJ databases">
        <authorList>
            <person name="Magalhaes I.L.F."/>
            <person name="Oliveira U."/>
            <person name="Santos F.R."/>
            <person name="Vidigal T.H.D.A."/>
            <person name="Brescovit A.D."/>
            <person name="Santos A.J."/>
        </authorList>
    </citation>
    <scope>NUCLEOTIDE SEQUENCE [LARGE SCALE GENOMIC DNA]</scope>
</reference>
<evidence type="ECO:0000256" key="1">
    <source>
        <dbReference type="SAM" id="MobiDB-lite"/>
    </source>
</evidence>
<sequence length="233" mass="25150">MANGDSANSRKHHLIQGIAASAGESKDSSASTSASASAKRLSSHRAASRDVSHQRFQLTSTSNRAQTTKEMLCSQCYTQQNKFYCHTRCLPARISAHRDEVRRLSRTRDAIAEQVRGLLGLRYASSQTMHTQGKRSASGEPGREMDVRARNRLALASVSGPSKVLASASTFADPFVGAEDTLQAGAEHAMEEAGPPVAAHSRQATQQLDLRLPYEMPTPRNGSASNLGDRRST</sequence>